<accession>A0A645G0T9</accession>
<evidence type="ECO:0000313" key="1">
    <source>
        <dbReference type="EMBL" id="MPN20448.1"/>
    </source>
</evidence>
<name>A0A645G0T9_9ZZZZ</name>
<dbReference type="AlphaFoldDB" id="A0A645G0T9"/>
<dbReference type="EMBL" id="VSSQ01068213">
    <property type="protein sequence ID" value="MPN20448.1"/>
    <property type="molecule type" value="Genomic_DNA"/>
</dbReference>
<reference evidence="1" key="1">
    <citation type="submission" date="2019-08" db="EMBL/GenBank/DDBJ databases">
        <authorList>
            <person name="Kucharzyk K."/>
            <person name="Murdoch R.W."/>
            <person name="Higgins S."/>
            <person name="Loffler F."/>
        </authorList>
    </citation>
    <scope>NUCLEOTIDE SEQUENCE</scope>
</reference>
<gene>
    <name evidence="1" type="ORF">SDC9_167827</name>
</gene>
<proteinExistence type="predicted"/>
<organism evidence="1">
    <name type="scientific">bioreactor metagenome</name>
    <dbReference type="NCBI Taxonomy" id="1076179"/>
    <lineage>
        <taxon>unclassified sequences</taxon>
        <taxon>metagenomes</taxon>
        <taxon>ecological metagenomes</taxon>
    </lineage>
</organism>
<sequence>MKDVWFQLPKQAVDLWVQRNGMPRLLVQRNELHIRTFDAVLEVADCR</sequence>
<comment type="caution">
    <text evidence="1">The sequence shown here is derived from an EMBL/GenBank/DDBJ whole genome shotgun (WGS) entry which is preliminary data.</text>
</comment>
<protein>
    <submittedName>
        <fullName evidence="1">Uncharacterized protein</fullName>
    </submittedName>
</protein>